<feature type="modified residue" description="4-aspartylphosphate" evidence="8">
    <location>
        <position position="55"/>
    </location>
</feature>
<comment type="subcellular location">
    <subcellularLocation>
        <location evidence="1">Cytoplasm</location>
    </subcellularLocation>
</comment>
<keyword evidence="3 8" id="KW-0597">Phosphoprotein</keyword>
<evidence type="ECO:0000313" key="11">
    <source>
        <dbReference type="EMBL" id="KIL42365.1"/>
    </source>
</evidence>
<dbReference type="PROSITE" id="PS50110">
    <property type="entry name" value="RESPONSE_REGULATORY"/>
    <property type="match status" value="1"/>
</dbReference>
<feature type="domain" description="Response regulatory" evidence="10">
    <location>
        <begin position="3"/>
        <end position="120"/>
    </location>
</feature>
<reference evidence="11 12" key="1">
    <citation type="submission" date="2014-12" db="EMBL/GenBank/DDBJ databases">
        <title>Draft genome sequence of Paenibacillus kamchatkensis strain B-2647.</title>
        <authorList>
            <person name="Karlyshev A.V."/>
            <person name="Kudryashova E.B."/>
        </authorList>
    </citation>
    <scope>NUCLEOTIDE SEQUENCE [LARGE SCALE GENOMIC DNA]</scope>
    <source>
        <strain evidence="11 12">VKM B-2647</strain>
    </source>
</reference>
<keyword evidence="5" id="KW-0805">Transcription regulation</keyword>
<dbReference type="CDD" id="cd17536">
    <property type="entry name" value="REC_YesN-like"/>
    <property type="match status" value="1"/>
</dbReference>
<dbReference type="InterPro" id="IPR001789">
    <property type="entry name" value="Sig_transdc_resp-reg_receiver"/>
</dbReference>
<evidence type="ECO:0000256" key="2">
    <source>
        <dbReference type="ARBA" id="ARBA00022490"/>
    </source>
</evidence>
<dbReference type="Pfam" id="PF00072">
    <property type="entry name" value="Response_reg"/>
    <property type="match status" value="1"/>
</dbReference>
<keyword evidence="12" id="KW-1185">Reference proteome</keyword>
<accession>A0ABR5AN26</accession>
<dbReference type="InterPro" id="IPR018062">
    <property type="entry name" value="HTH_AraC-typ_CS"/>
</dbReference>
<keyword evidence="2" id="KW-0963">Cytoplasm</keyword>
<evidence type="ECO:0000256" key="7">
    <source>
        <dbReference type="ARBA" id="ARBA00023163"/>
    </source>
</evidence>
<dbReference type="InterPro" id="IPR051552">
    <property type="entry name" value="HptR"/>
</dbReference>
<keyword evidence="4" id="KW-0902">Two-component regulatory system</keyword>
<evidence type="ECO:0000256" key="8">
    <source>
        <dbReference type="PROSITE-ProRule" id="PRU00169"/>
    </source>
</evidence>
<dbReference type="Pfam" id="PF12833">
    <property type="entry name" value="HTH_18"/>
    <property type="match status" value="1"/>
</dbReference>
<dbReference type="InterPro" id="IPR018060">
    <property type="entry name" value="HTH_AraC"/>
</dbReference>
<dbReference type="Pfam" id="PF17853">
    <property type="entry name" value="GGDEF_2"/>
    <property type="match status" value="1"/>
</dbReference>
<evidence type="ECO:0000256" key="1">
    <source>
        <dbReference type="ARBA" id="ARBA00004496"/>
    </source>
</evidence>
<dbReference type="InterPro" id="IPR009057">
    <property type="entry name" value="Homeodomain-like_sf"/>
</dbReference>
<dbReference type="InterPro" id="IPR011006">
    <property type="entry name" value="CheY-like_superfamily"/>
</dbReference>
<dbReference type="PRINTS" id="PR00032">
    <property type="entry name" value="HTHARAC"/>
</dbReference>
<comment type="caution">
    <text evidence="11">The sequence shown here is derived from an EMBL/GenBank/DDBJ whole genome shotgun (WGS) entry which is preliminary data.</text>
</comment>
<feature type="domain" description="HTH araC/xylS-type" evidence="9">
    <location>
        <begin position="413"/>
        <end position="511"/>
    </location>
</feature>
<evidence type="ECO:0000259" key="10">
    <source>
        <dbReference type="PROSITE" id="PS50110"/>
    </source>
</evidence>
<evidence type="ECO:0000256" key="5">
    <source>
        <dbReference type="ARBA" id="ARBA00023015"/>
    </source>
</evidence>
<evidence type="ECO:0000259" key="9">
    <source>
        <dbReference type="PROSITE" id="PS01124"/>
    </source>
</evidence>
<evidence type="ECO:0000256" key="3">
    <source>
        <dbReference type="ARBA" id="ARBA00022553"/>
    </source>
</evidence>
<gene>
    <name evidence="11" type="ORF">SD70_02095</name>
</gene>
<dbReference type="PROSITE" id="PS00041">
    <property type="entry name" value="HTH_ARAC_FAMILY_1"/>
    <property type="match status" value="1"/>
</dbReference>
<keyword evidence="6" id="KW-0238">DNA-binding</keyword>
<sequence length="517" mass="59851">MFKVLLVDDEAMARTGLRHFFDWDSSGFKIVGEASNGQKALRWIEDQEVDILITDISMPVMDGLELTRWTRKVSPQTKIILLSSYNDFEFAREGIRLGASDYLLKPTLENENLSQALEKVTRQVIEEREKNGILEFRSKRLSEERTLLKWLAGESAADENIVTLSEVCRVVVCSLDSKQQMKKDGIYMEIIMEEAQNIFYRMFKQGVAVRGAFDQIVLLLPLDENNKFISLLEKFKHGLQELGVSFTLGVSMPLSQPVHVPEAYTQAVQAVERGFFQELGAIYYYSPVLELRTMQSAVYFKTLKDTLKRYVSDGFRHKAYDCLQEITGQWMYGQSTVREVMRQAQELLYLFHVLSPDTFQPVDRLCTLNMLETAEEVKEWIFGIFAELWCEKKNAQQAEACFGENRIHQRVVAKAIEYIQAHYAEAISLRDVAKTVNMSKNYFSEVFKKVTGQNFVDYLIQLRLNRSKDLLQDSALKVYEVAEMSGFSDVKYFSKLFKKVMQISPTDYREEYFRKNG</sequence>
<keyword evidence="7" id="KW-0804">Transcription</keyword>
<dbReference type="SUPFAM" id="SSF52172">
    <property type="entry name" value="CheY-like"/>
    <property type="match status" value="1"/>
</dbReference>
<dbReference type="RefSeq" id="WP_041045253.1">
    <property type="nucleotide sequence ID" value="NZ_JXAK01000002.1"/>
</dbReference>
<dbReference type="Gene3D" id="1.10.10.60">
    <property type="entry name" value="Homeodomain-like"/>
    <property type="match status" value="2"/>
</dbReference>
<dbReference type="PROSITE" id="PS01124">
    <property type="entry name" value="HTH_ARAC_FAMILY_2"/>
    <property type="match status" value="1"/>
</dbReference>
<evidence type="ECO:0000256" key="6">
    <source>
        <dbReference type="ARBA" id="ARBA00023125"/>
    </source>
</evidence>
<evidence type="ECO:0008006" key="13">
    <source>
        <dbReference type="Google" id="ProtNLM"/>
    </source>
</evidence>
<dbReference type="SUPFAM" id="SSF46689">
    <property type="entry name" value="Homeodomain-like"/>
    <property type="match status" value="2"/>
</dbReference>
<evidence type="ECO:0000313" key="12">
    <source>
        <dbReference type="Proteomes" id="UP000031967"/>
    </source>
</evidence>
<dbReference type="EMBL" id="JXAK01000002">
    <property type="protein sequence ID" value="KIL42365.1"/>
    <property type="molecule type" value="Genomic_DNA"/>
</dbReference>
<organism evidence="11 12">
    <name type="scientific">Gordoniibacillus kamchatkensis</name>
    <dbReference type="NCBI Taxonomy" id="1590651"/>
    <lineage>
        <taxon>Bacteria</taxon>
        <taxon>Bacillati</taxon>
        <taxon>Bacillota</taxon>
        <taxon>Bacilli</taxon>
        <taxon>Bacillales</taxon>
        <taxon>Paenibacillaceae</taxon>
        <taxon>Gordoniibacillus</taxon>
    </lineage>
</organism>
<dbReference type="PANTHER" id="PTHR42713:SF3">
    <property type="entry name" value="TRANSCRIPTIONAL REGULATORY PROTEIN HPTR"/>
    <property type="match status" value="1"/>
</dbReference>
<dbReference type="SMART" id="SM00342">
    <property type="entry name" value="HTH_ARAC"/>
    <property type="match status" value="1"/>
</dbReference>
<proteinExistence type="predicted"/>
<evidence type="ECO:0000256" key="4">
    <source>
        <dbReference type="ARBA" id="ARBA00023012"/>
    </source>
</evidence>
<dbReference type="SMART" id="SM00448">
    <property type="entry name" value="REC"/>
    <property type="match status" value="1"/>
</dbReference>
<dbReference type="InterPro" id="IPR020449">
    <property type="entry name" value="Tscrpt_reg_AraC-type_HTH"/>
</dbReference>
<dbReference type="PANTHER" id="PTHR42713">
    <property type="entry name" value="HISTIDINE KINASE-RELATED"/>
    <property type="match status" value="1"/>
</dbReference>
<dbReference type="InterPro" id="IPR041522">
    <property type="entry name" value="CdaR_GGDEF"/>
</dbReference>
<name>A0ABR5AN26_9BACL</name>
<dbReference type="Gene3D" id="3.40.50.2300">
    <property type="match status" value="1"/>
</dbReference>
<protein>
    <recommendedName>
        <fullName evidence="13">DNA-binding response regulator</fullName>
    </recommendedName>
</protein>
<dbReference type="Proteomes" id="UP000031967">
    <property type="component" value="Unassembled WGS sequence"/>
</dbReference>